<dbReference type="EMBL" id="JADEXQ010000032">
    <property type="protein sequence ID" value="MBE9030270.1"/>
    <property type="molecule type" value="Genomic_DNA"/>
</dbReference>
<evidence type="ECO:0000313" key="1">
    <source>
        <dbReference type="EMBL" id="MBE9030270.1"/>
    </source>
</evidence>
<accession>A0A928VL11</accession>
<organism evidence="1 2">
    <name type="scientific">Romeriopsis navalis LEGE 11480</name>
    <dbReference type="NCBI Taxonomy" id="2777977"/>
    <lineage>
        <taxon>Bacteria</taxon>
        <taxon>Bacillati</taxon>
        <taxon>Cyanobacteriota</taxon>
        <taxon>Cyanophyceae</taxon>
        <taxon>Leptolyngbyales</taxon>
        <taxon>Leptolyngbyaceae</taxon>
        <taxon>Romeriopsis</taxon>
        <taxon>Romeriopsis navalis</taxon>
    </lineage>
</organism>
<dbReference type="Proteomes" id="UP000625316">
    <property type="component" value="Unassembled WGS sequence"/>
</dbReference>
<name>A0A928VL11_9CYAN</name>
<dbReference type="RefSeq" id="WP_264325095.1">
    <property type="nucleotide sequence ID" value="NZ_JADEXQ010000032.1"/>
</dbReference>
<keyword evidence="2" id="KW-1185">Reference proteome</keyword>
<gene>
    <name evidence="1" type="ORF">IQ266_11060</name>
</gene>
<proteinExistence type="predicted"/>
<evidence type="ECO:0000313" key="2">
    <source>
        <dbReference type="Proteomes" id="UP000625316"/>
    </source>
</evidence>
<protein>
    <submittedName>
        <fullName evidence="1">Uncharacterized protein</fullName>
    </submittedName>
</protein>
<dbReference type="AlphaFoldDB" id="A0A928VL11"/>
<reference evidence="1" key="1">
    <citation type="submission" date="2020-10" db="EMBL/GenBank/DDBJ databases">
        <authorList>
            <person name="Castelo-Branco R."/>
            <person name="Eusebio N."/>
            <person name="Adriana R."/>
            <person name="Vieira A."/>
            <person name="Brugerolle De Fraissinette N."/>
            <person name="Rezende De Castro R."/>
            <person name="Schneider M.P."/>
            <person name="Vasconcelos V."/>
            <person name="Leao P.N."/>
        </authorList>
    </citation>
    <scope>NUCLEOTIDE SEQUENCE</scope>
    <source>
        <strain evidence="1">LEGE 11480</strain>
    </source>
</reference>
<comment type="caution">
    <text evidence="1">The sequence shown here is derived from an EMBL/GenBank/DDBJ whole genome shotgun (WGS) entry which is preliminary data.</text>
</comment>
<sequence length="77" mass="8855">MSGHYNSSLLRLLWNLIESHAPFLRSLNDEAIGLWLLETIQDQACINSDDTCALRTYVSERSCLIRDMVEPQTFILL</sequence>